<gene>
    <name evidence="2" type="ORF">TSG867_LOCUS32112</name>
</gene>
<evidence type="ECO:0000313" key="2">
    <source>
        <dbReference type="EMBL" id="CAF4675845.1"/>
    </source>
</evidence>
<feature type="non-terminal residue" evidence="2">
    <location>
        <position position="1"/>
    </location>
</feature>
<name>A0A821GSW2_9BILA</name>
<feature type="compositionally biased region" description="Polar residues" evidence="1">
    <location>
        <begin position="64"/>
        <end position="87"/>
    </location>
</feature>
<protein>
    <submittedName>
        <fullName evidence="2">Uncharacterized protein</fullName>
    </submittedName>
</protein>
<feature type="region of interest" description="Disordered" evidence="1">
    <location>
        <begin position="49"/>
        <end position="87"/>
    </location>
</feature>
<proteinExistence type="predicted"/>
<sequence length="87" mass="9765">MRQLKDNNFQGKDKMDFSDGNNYTADWADGIRADQAFLDKANKQLSEQLEDDKFQGKGKMDFSDGNNYTDDLADNTSTGESTLVVTN</sequence>
<accession>A0A821GSW2</accession>
<dbReference type="AlphaFoldDB" id="A0A821GSW2"/>
<dbReference type="EMBL" id="CAJOBQ010006770">
    <property type="protein sequence ID" value="CAF4675845.1"/>
    <property type="molecule type" value="Genomic_DNA"/>
</dbReference>
<dbReference type="Proteomes" id="UP000663862">
    <property type="component" value="Unassembled WGS sequence"/>
</dbReference>
<evidence type="ECO:0000256" key="1">
    <source>
        <dbReference type="SAM" id="MobiDB-lite"/>
    </source>
</evidence>
<dbReference type="SUPFAM" id="SSF82185">
    <property type="entry name" value="Histone H3 K4-specific methyltransferase SET7/9 N-terminal domain"/>
    <property type="match status" value="1"/>
</dbReference>
<comment type="caution">
    <text evidence="2">The sequence shown here is derived from an EMBL/GenBank/DDBJ whole genome shotgun (WGS) entry which is preliminary data.</text>
</comment>
<feature type="compositionally biased region" description="Basic and acidic residues" evidence="1">
    <location>
        <begin position="51"/>
        <end position="62"/>
    </location>
</feature>
<organism evidence="2 3">
    <name type="scientific">Rotaria socialis</name>
    <dbReference type="NCBI Taxonomy" id="392032"/>
    <lineage>
        <taxon>Eukaryota</taxon>
        <taxon>Metazoa</taxon>
        <taxon>Spiralia</taxon>
        <taxon>Gnathifera</taxon>
        <taxon>Rotifera</taxon>
        <taxon>Eurotatoria</taxon>
        <taxon>Bdelloidea</taxon>
        <taxon>Philodinida</taxon>
        <taxon>Philodinidae</taxon>
        <taxon>Rotaria</taxon>
    </lineage>
</organism>
<reference evidence="2" key="1">
    <citation type="submission" date="2021-02" db="EMBL/GenBank/DDBJ databases">
        <authorList>
            <person name="Nowell W R."/>
        </authorList>
    </citation>
    <scope>NUCLEOTIDE SEQUENCE</scope>
</reference>
<evidence type="ECO:0000313" key="3">
    <source>
        <dbReference type="Proteomes" id="UP000663862"/>
    </source>
</evidence>